<feature type="compositionally biased region" description="Low complexity" evidence="1">
    <location>
        <begin position="340"/>
        <end position="359"/>
    </location>
</feature>
<gene>
    <name evidence="3" type="ORF">CTOB1V02_LOCUS4564</name>
</gene>
<feature type="compositionally biased region" description="Basic and acidic residues" evidence="1">
    <location>
        <begin position="228"/>
        <end position="238"/>
    </location>
</feature>
<evidence type="ECO:0000256" key="1">
    <source>
        <dbReference type="SAM" id="MobiDB-lite"/>
    </source>
</evidence>
<reference evidence="3" key="1">
    <citation type="submission" date="2020-11" db="EMBL/GenBank/DDBJ databases">
        <authorList>
            <person name="Tran Van P."/>
        </authorList>
    </citation>
    <scope>NUCLEOTIDE SEQUENCE</scope>
</reference>
<protein>
    <submittedName>
        <fullName evidence="3">Uncharacterized protein</fullName>
    </submittedName>
</protein>
<feature type="signal peptide" evidence="2">
    <location>
        <begin position="1"/>
        <end position="24"/>
    </location>
</feature>
<organism evidence="3">
    <name type="scientific">Cyprideis torosa</name>
    <dbReference type="NCBI Taxonomy" id="163714"/>
    <lineage>
        <taxon>Eukaryota</taxon>
        <taxon>Metazoa</taxon>
        <taxon>Ecdysozoa</taxon>
        <taxon>Arthropoda</taxon>
        <taxon>Crustacea</taxon>
        <taxon>Oligostraca</taxon>
        <taxon>Ostracoda</taxon>
        <taxon>Podocopa</taxon>
        <taxon>Podocopida</taxon>
        <taxon>Cytherocopina</taxon>
        <taxon>Cytheroidea</taxon>
        <taxon>Cytherideidae</taxon>
        <taxon>Cyprideis</taxon>
    </lineage>
</organism>
<feature type="chain" id="PRO_5043624568" evidence="2">
    <location>
        <begin position="25"/>
        <end position="564"/>
    </location>
</feature>
<evidence type="ECO:0000313" key="3">
    <source>
        <dbReference type="EMBL" id="CAD7226649.1"/>
    </source>
</evidence>
<sequence length="564" mass="62833">MEPVILVTILVQVLNLGTLGRSEASPWYYNRLPRYPYRYAPMYPHGDSSSDSEDVWYSPRYRHPKYSVVSSPKFKQIQKPSEGHSIRKIYTVRPKPTSAFRKVKFIETAPKTEPAKTSKFPMTPLKDSFGYRKIHQSHSIYYSPKPGYFIRLPVEFKNKESKTDSEINNETINGVSVTKAKGSTHETRKNDEGKPERTHSVRISWKAPKPTEEPPQRRMVFQYHRQPWKPETRNELRSKSPSYNQETKGPMEEPDSGKGPDAVQQQEATAAEGSQMAEQVDTEPLTDPEGIHQEIQAAAQKEPVDHSQSAYHTTSPQLEPATDSSHQGTSNALDLQTHLPAQEQAEPEQAQPQPEPTAQVQTGVPDLTSNIQSVDQEFPAFAHAERLTGLREQIDHIRQQIYSKTGIPHSSGQTQMEVNQAFSPTPVETMEPQEPEPSAFDVQQETASPYLHPVVAPQANEYLESFSNLQSLQHETPSFMGSHAHASTGQELPGGAGEPATSLQEISKQVTPSEQTQGPSEPGAPEDFTPEEIEFLADLLLEKLNSLPPTGESLGIQVPPAAAL</sequence>
<keyword evidence="2" id="KW-0732">Signal</keyword>
<dbReference type="EMBL" id="OB660884">
    <property type="protein sequence ID" value="CAD7226649.1"/>
    <property type="molecule type" value="Genomic_DNA"/>
</dbReference>
<feature type="region of interest" description="Disordered" evidence="1">
    <location>
        <begin position="426"/>
        <end position="451"/>
    </location>
</feature>
<feature type="compositionally biased region" description="Basic and acidic residues" evidence="1">
    <location>
        <begin position="183"/>
        <end position="199"/>
    </location>
</feature>
<feature type="region of interest" description="Disordered" evidence="1">
    <location>
        <begin position="160"/>
        <end position="376"/>
    </location>
</feature>
<name>A0A7R8W807_9CRUS</name>
<feature type="compositionally biased region" description="Polar residues" evidence="1">
    <location>
        <begin position="467"/>
        <end position="476"/>
    </location>
</feature>
<accession>A0A7R8W807</accession>
<proteinExistence type="predicted"/>
<feature type="region of interest" description="Disordered" evidence="1">
    <location>
        <begin position="467"/>
        <end position="533"/>
    </location>
</feature>
<feature type="compositionally biased region" description="Polar residues" evidence="1">
    <location>
        <begin position="306"/>
        <end position="334"/>
    </location>
</feature>
<feature type="compositionally biased region" description="Basic and acidic residues" evidence="1">
    <location>
        <begin position="249"/>
        <end position="258"/>
    </location>
</feature>
<dbReference type="AlphaFoldDB" id="A0A7R8W807"/>
<feature type="compositionally biased region" description="Polar residues" evidence="1">
    <location>
        <begin position="166"/>
        <end position="176"/>
    </location>
</feature>
<feature type="compositionally biased region" description="Polar residues" evidence="1">
    <location>
        <begin position="501"/>
        <end position="519"/>
    </location>
</feature>
<evidence type="ECO:0000256" key="2">
    <source>
        <dbReference type="SAM" id="SignalP"/>
    </source>
</evidence>